<dbReference type="SMART" id="SM00708">
    <property type="entry name" value="PhBP"/>
    <property type="match status" value="1"/>
</dbReference>
<dbReference type="AlphaFoldDB" id="A0A8F9RZH5"/>
<sequence length="130" mass="14802">MKLLIVLAFIAVFAAVNAEIPKEDDEEHNKIIAECRQKFKMTDEEYTKLRHDEVAKPNEDMQCFVNCFMESAGMIKDGKLQHDVATAIITKKVGEEKAKTILETCHGEQGSTNCETAYKLHKCLYKNKAY</sequence>
<dbReference type="GO" id="GO:0005549">
    <property type="term" value="F:odorant binding"/>
    <property type="evidence" value="ECO:0007669"/>
    <property type="project" value="InterPro"/>
</dbReference>
<dbReference type="Pfam" id="PF01395">
    <property type="entry name" value="PBP_GOBP"/>
    <property type="match status" value="1"/>
</dbReference>
<reference evidence="6" key="1">
    <citation type="submission" date="2020-06" db="EMBL/GenBank/DDBJ databases">
        <authorList>
            <person name="Jia H.R."/>
        </authorList>
    </citation>
    <scope>NUCLEOTIDE SEQUENCE</scope>
</reference>
<accession>A0A8F9RZH5</accession>
<evidence type="ECO:0000256" key="2">
    <source>
        <dbReference type="ARBA" id="ARBA00008098"/>
    </source>
</evidence>
<dbReference type="InterPro" id="IPR006170">
    <property type="entry name" value="PBP/GOBP"/>
</dbReference>
<dbReference type="EMBL" id="MT585342">
    <property type="protein sequence ID" value="QYL00055.1"/>
    <property type="molecule type" value="mRNA"/>
</dbReference>
<name>A0A8F9RZH5_9MUSC</name>
<evidence type="ECO:0000256" key="5">
    <source>
        <dbReference type="SAM" id="SignalP"/>
    </source>
</evidence>
<evidence type="ECO:0000256" key="1">
    <source>
        <dbReference type="ARBA" id="ARBA00004613"/>
    </source>
</evidence>
<dbReference type="GO" id="GO:0005615">
    <property type="term" value="C:extracellular space"/>
    <property type="evidence" value="ECO:0007669"/>
    <property type="project" value="TreeGrafter"/>
</dbReference>
<organism evidence="6">
    <name type="scientific">Eupeodes corollae</name>
    <dbReference type="NCBI Taxonomy" id="290404"/>
    <lineage>
        <taxon>Eukaryota</taxon>
        <taxon>Metazoa</taxon>
        <taxon>Ecdysozoa</taxon>
        <taxon>Arthropoda</taxon>
        <taxon>Hexapoda</taxon>
        <taxon>Insecta</taxon>
        <taxon>Pterygota</taxon>
        <taxon>Neoptera</taxon>
        <taxon>Endopterygota</taxon>
        <taxon>Diptera</taxon>
        <taxon>Brachycera</taxon>
        <taxon>Muscomorpha</taxon>
        <taxon>Syrphoidea</taxon>
        <taxon>Syrphidae</taxon>
        <taxon>Syrphinae</taxon>
        <taxon>Syrphini</taxon>
        <taxon>Eupeodes</taxon>
        <taxon>Eupeodes</taxon>
    </lineage>
</organism>
<proteinExistence type="evidence at transcript level"/>
<dbReference type="FunFam" id="1.10.238.20:FF:000001">
    <property type="entry name" value="General odorant-binding protein lush"/>
    <property type="match status" value="1"/>
</dbReference>
<dbReference type="SUPFAM" id="SSF47565">
    <property type="entry name" value="Insect pheromone/odorant-binding proteins"/>
    <property type="match status" value="1"/>
</dbReference>
<keyword evidence="4 5" id="KW-0732">Signal</keyword>
<evidence type="ECO:0000313" key="6">
    <source>
        <dbReference type="EMBL" id="QYL00055.1"/>
    </source>
</evidence>
<dbReference type="InterPro" id="IPR036728">
    <property type="entry name" value="PBP_GOBP_sf"/>
</dbReference>
<evidence type="ECO:0000256" key="3">
    <source>
        <dbReference type="ARBA" id="ARBA00022525"/>
    </source>
</evidence>
<feature type="chain" id="PRO_5034848062" evidence="5">
    <location>
        <begin position="19"/>
        <end position="130"/>
    </location>
</feature>
<keyword evidence="3" id="KW-0964">Secreted</keyword>
<dbReference type="PANTHER" id="PTHR11857">
    <property type="entry name" value="ODORANT BINDING PROTEIN-RELATED"/>
    <property type="match status" value="1"/>
</dbReference>
<comment type="similarity">
    <text evidence="2">Belongs to the PBP/GOBP family.</text>
</comment>
<dbReference type="Gene3D" id="1.10.238.20">
    <property type="entry name" value="Pheromone/general odorant binding protein domain"/>
    <property type="match status" value="1"/>
</dbReference>
<dbReference type="PANTHER" id="PTHR11857:SF43">
    <property type="entry name" value="GEO07291P1-RELATED"/>
    <property type="match status" value="1"/>
</dbReference>
<evidence type="ECO:0000256" key="4">
    <source>
        <dbReference type="ARBA" id="ARBA00022729"/>
    </source>
</evidence>
<feature type="signal peptide" evidence="5">
    <location>
        <begin position="1"/>
        <end position="18"/>
    </location>
</feature>
<dbReference type="GO" id="GO:0007608">
    <property type="term" value="P:sensory perception of smell"/>
    <property type="evidence" value="ECO:0007669"/>
    <property type="project" value="TreeGrafter"/>
</dbReference>
<dbReference type="CDD" id="cd23992">
    <property type="entry name" value="PBP_GOBP"/>
    <property type="match status" value="1"/>
</dbReference>
<protein>
    <submittedName>
        <fullName evidence="6">OBP32</fullName>
    </submittedName>
</protein>
<comment type="subcellular location">
    <subcellularLocation>
        <location evidence="1">Secreted</location>
    </subcellularLocation>
</comment>